<dbReference type="PROSITE" id="PS50011">
    <property type="entry name" value="PROTEIN_KINASE_DOM"/>
    <property type="match status" value="1"/>
</dbReference>
<evidence type="ECO:0000259" key="9">
    <source>
        <dbReference type="PROSITE" id="PS50011"/>
    </source>
</evidence>
<evidence type="ECO:0000256" key="5">
    <source>
        <dbReference type="ARBA" id="ARBA00022840"/>
    </source>
</evidence>
<protein>
    <recommendedName>
        <fullName evidence="2">non-specific serine/threonine protein kinase</fullName>
        <ecNumber evidence="2">2.7.11.1</ecNumber>
    </recommendedName>
</protein>
<feature type="region of interest" description="Disordered" evidence="8">
    <location>
        <begin position="449"/>
        <end position="473"/>
    </location>
</feature>
<dbReference type="eggNOG" id="KOG0574">
    <property type="taxonomic scope" value="Eukaryota"/>
</dbReference>
<feature type="compositionally biased region" description="Low complexity" evidence="8">
    <location>
        <begin position="463"/>
        <end position="473"/>
    </location>
</feature>
<feature type="coiled-coil region" evidence="7">
    <location>
        <begin position="517"/>
        <end position="559"/>
    </location>
</feature>
<dbReference type="HOGENOM" id="CLU_000288_63_23_1"/>
<feature type="domain" description="Protein kinase" evidence="9">
    <location>
        <begin position="14"/>
        <end position="268"/>
    </location>
</feature>
<evidence type="ECO:0000256" key="6">
    <source>
        <dbReference type="PROSITE-ProRule" id="PRU10141"/>
    </source>
</evidence>
<dbReference type="EC" id="2.7.11.1" evidence="2"/>
<dbReference type="EMBL" id="GL376563">
    <property type="status" value="NOT_ANNOTATED_CDS"/>
    <property type="molecule type" value="Genomic_DNA"/>
</dbReference>
<keyword evidence="5 6" id="KW-0067">ATP-binding</keyword>
<dbReference type="OMA" id="HANRNIH"/>
<keyword evidence="3" id="KW-0963">Cytoplasm</keyword>
<evidence type="ECO:0000256" key="1">
    <source>
        <dbReference type="ARBA" id="ARBA00004496"/>
    </source>
</evidence>
<keyword evidence="11" id="KW-1185">Reference proteome</keyword>
<sequence length="560" mass="61386">MTSIQRNENPEDVFEVLERLGEGSYGKVYKAVAKDSADVVALKIVSMENDEKDFQELTKEISILENCMSPFVVQYYGSFLYDVQIWIAMEYCAAGSIADLIALRRRCLSEREIAAICANVAKGLEYLHANRNIHRDIKAGNILLASNGTAKLADFGVSAQLTNTINKRKTVIGTPFWMAPEVIQESQYDGKADVWSLGITAIEMAEGEPPLSQMHPMRAIFMIPNRASPTLKQPEQFSPQFNDFIATCLQKDPQRRPSATELLRHPFIQKEVEKLDACQSSGLAILQELVDQSLELVAEARDANLQDEYEFRNSDATGRFDGSLSIADVSTMLKNTGSMVSRKSSNSMASSFRSQGFFGQSGTIQVAGGLDSSCGTMVFCGTGSHQDESPATGKRERRDTSDLYGTMVAVMPPPAPMSSNTMVRMPEGGGDAFGDRFLATGTMVGSFDHTSDSGTLKHSSSENDNGAGDAAGAEPSFMKYFRCQSQSDDNSLKATSVRPADDSSNAIDPTMDTVATMATIKQQLQMLEEQYARDQLDLKRRFEKQKATLESQLEDLACSV</sequence>
<dbReference type="Gene3D" id="1.10.510.10">
    <property type="entry name" value="Transferase(Phosphotransferase) domain 1"/>
    <property type="match status" value="1"/>
</dbReference>
<dbReference type="EnsemblProtists" id="PYU1_T014139">
    <property type="protein sequence ID" value="PYU1_T014139"/>
    <property type="gene ID" value="PYU1_G014109"/>
</dbReference>
<dbReference type="FunFam" id="1.10.510.10:FF:000837">
    <property type="entry name" value="STE family protein kinase"/>
    <property type="match status" value="1"/>
</dbReference>
<evidence type="ECO:0000256" key="3">
    <source>
        <dbReference type="ARBA" id="ARBA00022490"/>
    </source>
</evidence>
<dbReference type="PROSITE" id="PS00107">
    <property type="entry name" value="PROTEIN_KINASE_ATP"/>
    <property type="match status" value="1"/>
</dbReference>
<dbReference type="InterPro" id="IPR011009">
    <property type="entry name" value="Kinase-like_dom_sf"/>
</dbReference>
<feature type="binding site" evidence="6">
    <location>
        <position position="43"/>
    </location>
    <ligand>
        <name>ATP</name>
        <dbReference type="ChEBI" id="CHEBI:30616"/>
    </ligand>
</feature>
<keyword evidence="4 6" id="KW-0547">Nucleotide-binding</keyword>
<accession>K3XA90</accession>
<reference evidence="11" key="1">
    <citation type="journal article" date="2010" name="Genome Biol.">
        <title>Genome sequence of the necrotrophic plant pathogen Pythium ultimum reveals original pathogenicity mechanisms and effector repertoire.</title>
        <authorList>
            <person name="Levesque C.A."/>
            <person name="Brouwer H."/>
            <person name="Cano L."/>
            <person name="Hamilton J.P."/>
            <person name="Holt C."/>
            <person name="Huitema E."/>
            <person name="Raffaele S."/>
            <person name="Robideau G.P."/>
            <person name="Thines M."/>
            <person name="Win J."/>
            <person name="Zerillo M.M."/>
            <person name="Beakes G.W."/>
            <person name="Boore J.L."/>
            <person name="Busam D."/>
            <person name="Dumas B."/>
            <person name="Ferriera S."/>
            <person name="Fuerstenberg S.I."/>
            <person name="Gachon C.M."/>
            <person name="Gaulin E."/>
            <person name="Govers F."/>
            <person name="Grenville-Briggs L."/>
            <person name="Horner N."/>
            <person name="Hostetler J."/>
            <person name="Jiang R.H."/>
            <person name="Johnson J."/>
            <person name="Krajaejun T."/>
            <person name="Lin H."/>
            <person name="Meijer H.J."/>
            <person name="Moore B."/>
            <person name="Morris P."/>
            <person name="Phuntmart V."/>
            <person name="Puiu D."/>
            <person name="Shetty J."/>
            <person name="Stajich J.E."/>
            <person name="Tripathy S."/>
            <person name="Wawra S."/>
            <person name="van West P."/>
            <person name="Whitty B.R."/>
            <person name="Coutinho P.M."/>
            <person name="Henrissat B."/>
            <person name="Martin F."/>
            <person name="Thomas P.D."/>
            <person name="Tyler B.M."/>
            <person name="De Vries R.P."/>
            <person name="Kamoun S."/>
            <person name="Yandell M."/>
            <person name="Tisserat N."/>
            <person name="Buell C.R."/>
        </authorList>
    </citation>
    <scope>NUCLEOTIDE SEQUENCE</scope>
    <source>
        <strain evidence="11">DAOM:BR144</strain>
    </source>
</reference>
<reference evidence="10" key="3">
    <citation type="submission" date="2015-02" db="UniProtKB">
        <authorList>
            <consortium name="EnsemblProtists"/>
        </authorList>
    </citation>
    <scope>IDENTIFICATION</scope>
    <source>
        <strain evidence="10">DAOM BR144</strain>
    </source>
</reference>
<proteinExistence type="predicted"/>
<dbReference type="SMART" id="SM00220">
    <property type="entry name" value="S_TKc"/>
    <property type="match status" value="1"/>
</dbReference>
<evidence type="ECO:0000256" key="8">
    <source>
        <dbReference type="SAM" id="MobiDB-lite"/>
    </source>
</evidence>
<dbReference type="PANTHER" id="PTHR48012:SF2">
    <property type="entry name" value="STERILE20-LIKE KINASE, ISOFORM B"/>
    <property type="match status" value="1"/>
</dbReference>
<dbReference type="Pfam" id="PF00069">
    <property type="entry name" value="Pkinase"/>
    <property type="match status" value="1"/>
</dbReference>
<evidence type="ECO:0000313" key="11">
    <source>
        <dbReference type="Proteomes" id="UP000019132"/>
    </source>
</evidence>
<evidence type="ECO:0000313" key="10">
    <source>
        <dbReference type="EnsemblProtists" id="PYU1_T014139"/>
    </source>
</evidence>
<dbReference type="SUPFAM" id="SSF56112">
    <property type="entry name" value="Protein kinase-like (PK-like)"/>
    <property type="match status" value="1"/>
</dbReference>
<dbReference type="STRING" id="431595.K3XA90"/>
<evidence type="ECO:0000256" key="2">
    <source>
        <dbReference type="ARBA" id="ARBA00012513"/>
    </source>
</evidence>
<dbReference type="InterPro" id="IPR000719">
    <property type="entry name" value="Prot_kinase_dom"/>
</dbReference>
<keyword evidence="7" id="KW-0175">Coiled coil</keyword>
<reference evidence="11" key="2">
    <citation type="submission" date="2010-04" db="EMBL/GenBank/DDBJ databases">
        <authorList>
            <person name="Buell R."/>
            <person name="Hamilton J."/>
            <person name="Hostetler J."/>
        </authorList>
    </citation>
    <scope>NUCLEOTIDE SEQUENCE [LARGE SCALE GENOMIC DNA]</scope>
    <source>
        <strain evidence="11">DAOM:BR144</strain>
    </source>
</reference>
<feature type="region of interest" description="Disordered" evidence="8">
    <location>
        <begin position="489"/>
        <end position="508"/>
    </location>
</feature>
<dbReference type="InterPro" id="IPR017441">
    <property type="entry name" value="Protein_kinase_ATP_BS"/>
</dbReference>
<dbReference type="CDD" id="cd06612">
    <property type="entry name" value="STKc_MST1_2"/>
    <property type="match status" value="1"/>
</dbReference>
<dbReference type="InParanoid" id="K3XA90"/>
<evidence type="ECO:0000256" key="7">
    <source>
        <dbReference type="SAM" id="Coils"/>
    </source>
</evidence>
<dbReference type="GO" id="GO:0004674">
    <property type="term" value="F:protein serine/threonine kinase activity"/>
    <property type="evidence" value="ECO:0007669"/>
    <property type="project" value="UniProtKB-EC"/>
</dbReference>
<name>K3XA90_GLOUD</name>
<comment type="subcellular location">
    <subcellularLocation>
        <location evidence="1">Cytoplasm</location>
    </subcellularLocation>
</comment>
<dbReference type="AlphaFoldDB" id="K3XA90"/>
<dbReference type="VEuPathDB" id="FungiDB:PYU1_G014109"/>
<dbReference type="InterPro" id="IPR050629">
    <property type="entry name" value="STE20/SPS1-PAK"/>
</dbReference>
<dbReference type="PANTHER" id="PTHR48012">
    <property type="entry name" value="STERILE20-LIKE KINASE, ISOFORM B-RELATED"/>
    <property type="match status" value="1"/>
</dbReference>
<dbReference type="GO" id="GO:0005524">
    <property type="term" value="F:ATP binding"/>
    <property type="evidence" value="ECO:0007669"/>
    <property type="project" value="UniProtKB-UniRule"/>
</dbReference>
<dbReference type="Proteomes" id="UP000019132">
    <property type="component" value="Unassembled WGS sequence"/>
</dbReference>
<organism evidence="10 11">
    <name type="scientific">Globisporangium ultimum (strain ATCC 200006 / CBS 805.95 / DAOM BR144)</name>
    <name type="common">Pythium ultimum</name>
    <dbReference type="NCBI Taxonomy" id="431595"/>
    <lineage>
        <taxon>Eukaryota</taxon>
        <taxon>Sar</taxon>
        <taxon>Stramenopiles</taxon>
        <taxon>Oomycota</taxon>
        <taxon>Peronosporomycetes</taxon>
        <taxon>Pythiales</taxon>
        <taxon>Pythiaceae</taxon>
        <taxon>Globisporangium</taxon>
    </lineage>
</organism>
<evidence type="ECO:0000256" key="4">
    <source>
        <dbReference type="ARBA" id="ARBA00022741"/>
    </source>
</evidence>
<dbReference type="GO" id="GO:0005737">
    <property type="term" value="C:cytoplasm"/>
    <property type="evidence" value="ECO:0007669"/>
    <property type="project" value="UniProtKB-SubCell"/>
</dbReference>